<dbReference type="AlphaFoldDB" id="A0A0S8JSE9"/>
<name>A0A0S8JSE9_UNCW3</name>
<organism evidence="1 2">
    <name type="scientific">candidate division WOR_3 bacterium SM1_77</name>
    <dbReference type="NCBI Taxonomy" id="1703778"/>
    <lineage>
        <taxon>Bacteria</taxon>
        <taxon>Bacteria division WOR-3</taxon>
    </lineage>
</organism>
<reference evidence="1 2" key="1">
    <citation type="journal article" date="2015" name="Microbiome">
        <title>Genomic resolution of linkages in carbon, nitrogen, and sulfur cycling among widespread estuary sediment bacteria.</title>
        <authorList>
            <person name="Baker B.J."/>
            <person name="Lazar C.S."/>
            <person name="Teske A.P."/>
            <person name="Dick G.J."/>
        </authorList>
    </citation>
    <scope>NUCLEOTIDE SEQUENCE [LARGE SCALE GENOMIC DNA]</scope>
    <source>
        <strain evidence="1">SM1_77</strain>
    </source>
</reference>
<gene>
    <name evidence="1" type="ORF">AMJ74_06295</name>
</gene>
<proteinExistence type="predicted"/>
<protein>
    <submittedName>
        <fullName evidence="1">Uncharacterized protein</fullName>
    </submittedName>
</protein>
<dbReference type="EMBL" id="LJVE01000139">
    <property type="protein sequence ID" value="KPL12721.1"/>
    <property type="molecule type" value="Genomic_DNA"/>
</dbReference>
<dbReference type="Proteomes" id="UP000050975">
    <property type="component" value="Unassembled WGS sequence"/>
</dbReference>
<accession>A0A0S8JSE9</accession>
<evidence type="ECO:0000313" key="1">
    <source>
        <dbReference type="EMBL" id="KPL12721.1"/>
    </source>
</evidence>
<evidence type="ECO:0000313" key="2">
    <source>
        <dbReference type="Proteomes" id="UP000050975"/>
    </source>
</evidence>
<sequence>MNKLCVLSLVLITLIAHSCRKKDETGKLAEYIKEEKRLRDKIPDGTVLEDSLMKAQKKLSIDIQEEFSRLYKNPKEWPVLLRKLKSG</sequence>
<comment type="caution">
    <text evidence="1">The sequence shown here is derived from an EMBL/GenBank/DDBJ whole genome shotgun (WGS) entry which is preliminary data.</text>
</comment>